<accession>A0ABR0KB38</accession>
<name>A0ABR0KB38_9EURO</name>
<proteinExistence type="predicted"/>
<evidence type="ECO:0000313" key="1">
    <source>
        <dbReference type="EMBL" id="KAK5092818.1"/>
    </source>
</evidence>
<comment type="caution">
    <text evidence="1">The sequence shown here is derived from an EMBL/GenBank/DDBJ whole genome shotgun (WGS) entry which is preliminary data.</text>
</comment>
<evidence type="ECO:0000313" key="2">
    <source>
        <dbReference type="Proteomes" id="UP001345013"/>
    </source>
</evidence>
<dbReference type="Proteomes" id="UP001345013">
    <property type="component" value="Unassembled WGS sequence"/>
</dbReference>
<dbReference type="EMBL" id="JAVRRG010000052">
    <property type="protein sequence ID" value="KAK5092818.1"/>
    <property type="molecule type" value="Genomic_DNA"/>
</dbReference>
<protein>
    <recommendedName>
        <fullName evidence="3">C3H1-type domain-containing protein</fullName>
    </recommendedName>
</protein>
<sequence>MASSKIAIREPKLISEPDAQQDDIQPEYWGDRATTMYLNACAQNLAGHKCRGHGPCVKAGYHTICPDFRRGLPCPSGKDWGWAHVGYIHRNAHCHAVGDDDCTHTIMLPGKEGNAGEDVEDVAAPCKQQAKLYHIRSTCKSVLRGEECNLGDECHLGHDFPEERRKVEERRKEEGIINREQSTLRGGQEKIKIAAKKIAVEKVAADEVAANGAPAEKVAAEKKG</sequence>
<reference evidence="1 2" key="1">
    <citation type="submission" date="2023-08" db="EMBL/GenBank/DDBJ databases">
        <title>Black Yeasts Isolated from many extreme environments.</title>
        <authorList>
            <person name="Coleine C."/>
            <person name="Stajich J.E."/>
            <person name="Selbmann L."/>
        </authorList>
    </citation>
    <scope>NUCLEOTIDE SEQUENCE [LARGE SCALE GENOMIC DNA]</scope>
    <source>
        <strain evidence="1 2">CCFEE 5885</strain>
    </source>
</reference>
<evidence type="ECO:0008006" key="3">
    <source>
        <dbReference type="Google" id="ProtNLM"/>
    </source>
</evidence>
<keyword evidence="2" id="KW-1185">Reference proteome</keyword>
<organism evidence="1 2">
    <name type="scientific">Lithohypha guttulata</name>
    <dbReference type="NCBI Taxonomy" id="1690604"/>
    <lineage>
        <taxon>Eukaryota</taxon>
        <taxon>Fungi</taxon>
        <taxon>Dikarya</taxon>
        <taxon>Ascomycota</taxon>
        <taxon>Pezizomycotina</taxon>
        <taxon>Eurotiomycetes</taxon>
        <taxon>Chaetothyriomycetidae</taxon>
        <taxon>Chaetothyriales</taxon>
        <taxon>Trichomeriaceae</taxon>
        <taxon>Lithohypha</taxon>
    </lineage>
</organism>
<gene>
    <name evidence="1" type="ORF">LTR24_004859</name>
</gene>